<protein>
    <recommendedName>
        <fullName evidence="3">Vacuolar protein sorting-associated protein 62</fullName>
    </recommendedName>
</protein>
<dbReference type="Pfam" id="PF06101">
    <property type="entry name" value="Vps62"/>
    <property type="match status" value="3"/>
</dbReference>
<comment type="caution">
    <text evidence="1">The sequence shown here is derived from an EMBL/GenBank/DDBJ whole genome shotgun (WGS) entry which is preliminary data.</text>
</comment>
<name>A0AA38TXE7_9ASTR</name>
<proteinExistence type="predicted"/>
<keyword evidence="2" id="KW-1185">Reference proteome</keyword>
<dbReference type="InterPro" id="IPR009291">
    <property type="entry name" value="Vps62"/>
</dbReference>
<evidence type="ECO:0008006" key="3">
    <source>
        <dbReference type="Google" id="ProtNLM"/>
    </source>
</evidence>
<dbReference type="PANTHER" id="PTHR48219">
    <property type="entry name" value="VACUOLAR PROTEIN SORTING-ASSOCIATED PROTEIN 62-RELATED"/>
    <property type="match status" value="1"/>
</dbReference>
<dbReference type="EMBL" id="JARYMX010000003">
    <property type="protein sequence ID" value="KAJ9558518.1"/>
    <property type="molecule type" value="Genomic_DNA"/>
</dbReference>
<organism evidence="1 2">
    <name type="scientific">Centaurea solstitialis</name>
    <name type="common">yellow star-thistle</name>
    <dbReference type="NCBI Taxonomy" id="347529"/>
    <lineage>
        <taxon>Eukaryota</taxon>
        <taxon>Viridiplantae</taxon>
        <taxon>Streptophyta</taxon>
        <taxon>Embryophyta</taxon>
        <taxon>Tracheophyta</taxon>
        <taxon>Spermatophyta</taxon>
        <taxon>Magnoliopsida</taxon>
        <taxon>eudicotyledons</taxon>
        <taxon>Gunneridae</taxon>
        <taxon>Pentapetalae</taxon>
        <taxon>asterids</taxon>
        <taxon>campanulids</taxon>
        <taxon>Asterales</taxon>
        <taxon>Asteraceae</taxon>
        <taxon>Carduoideae</taxon>
        <taxon>Cardueae</taxon>
        <taxon>Centaureinae</taxon>
        <taxon>Centaurea</taxon>
    </lineage>
</organism>
<sequence>MWWYLKMKIDTSPARFSIQFVTTVIIIFHTVLDGSCALDESSRKINPNIGFNDPQLISFDIDSSPPEYPTGGAFGRGSIDLGGLEVYEALYFRIIWDTISSGSDDLGATFYEPYGYPPEFKLLGHYCRPNAKPLLSSFLVAKDTTGDPNHGALKSPIDYTLIWTSTGLNFGQHDDGYIWLPIAPTGYKVVGLIVTKTPQKPSLDKVMCVRSDFTDLIEEDKEIWGFRLWKKPRFIHIYTTKPVTRDQSVPVGTFLARSNNSITNNLVCLKMVRKDSNLAMPNSDQVRTMLGLYSPWVYFHPNEEYFPSTVLWFFKNGAELHEKHIIPQPVVNDGENLPTNGTVDDAFLDLPPNEPEKDKVKRGSLHDAVAYIHLKPALSGTYTDVAIWLYYPFNGGGKFQFGPFAIKLGKIGEHSIYLSQHGAGKWLTAHEFEFVNVTRPVVYSALHGHTHYATPNYHLHGTEYIDPRDIEEFYEIVAADPGVLPIAKGENFLGWGVRDDTAKSKYVMDIASSYNVIAVDYEKFDMEPWVYYTGRWVRSSITSLRKRSRKW</sequence>
<evidence type="ECO:0000313" key="2">
    <source>
        <dbReference type="Proteomes" id="UP001172457"/>
    </source>
</evidence>
<accession>A0AA38TXE7</accession>
<reference evidence="1" key="1">
    <citation type="submission" date="2023-03" db="EMBL/GenBank/DDBJ databases">
        <title>Chromosome-scale reference genome and RAD-based genetic map of yellow starthistle (Centaurea solstitialis) reveal putative structural variation and QTLs associated with invader traits.</title>
        <authorList>
            <person name="Reatini B."/>
            <person name="Cang F.A."/>
            <person name="Jiang Q."/>
            <person name="Mckibben M.T.W."/>
            <person name="Barker M.S."/>
            <person name="Rieseberg L.H."/>
            <person name="Dlugosch K.M."/>
        </authorList>
    </citation>
    <scope>NUCLEOTIDE SEQUENCE</scope>
    <source>
        <strain evidence="1">CAN-66</strain>
        <tissue evidence="1">Leaf</tissue>
    </source>
</reference>
<gene>
    <name evidence="1" type="ORF">OSB04_013132</name>
</gene>
<dbReference type="AlphaFoldDB" id="A0AA38TXE7"/>
<dbReference type="PANTHER" id="PTHR48219:SF1">
    <property type="entry name" value="VACUOLAR PROTEIN SORTING-ASSOCIATED PROTEIN 62"/>
    <property type="match status" value="1"/>
</dbReference>
<dbReference type="Proteomes" id="UP001172457">
    <property type="component" value="Chromosome 3"/>
</dbReference>
<evidence type="ECO:0000313" key="1">
    <source>
        <dbReference type="EMBL" id="KAJ9558518.1"/>
    </source>
</evidence>